<dbReference type="VEuPathDB" id="VectorBase:LDEU011513"/>
<evidence type="ECO:0000256" key="1">
    <source>
        <dbReference type="ARBA" id="ARBA00010211"/>
    </source>
</evidence>
<comment type="catalytic activity">
    <reaction evidence="13">
        <text>oxaloacetate + H(+) = pyruvate + CO2</text>
        <dbReference type="Rhea" id="RHEA:15641"/>
        <dbReference type="ChEBI" id="CHEBI:15361"/>
        <dbReference type="ChEBI" id="CHEBI:15378"/>
        <dbReference type="ChEBI" id="CHEBI:16452"/>
        <dbReference type="ChEBI" id="CHEBI:16526"/>
        <dbReference type="EC" id="4.1.1.112"/>
    </reaction>
</comment>
<dbReference type="EC" id="4.1.1.112" evidence="2"/>
<comment type="catalytic activity">
    <reaction evidence="11">
        <text>a 3-acylpyruvate + H2O = a carboxylate + pyruvate + H(+)</text>
        <dbReference type="Rhea" id="RHEA:19009"/>
        <dbReference type="ChEBI" id="CHEBI:15361"/>
        <dbReference type="ChEBI" id="CHEBI:15377"/>
        <dbReference type="ChEBI" id="CHEBI:15378"/>
        <dbReference type="ChEBI" id="CHEBI:29067"/>
        <dbReference type="ChEBI" id="CHEBI:57278"/>
        <dbReference type="EC" id="3.7.1.5"/>
    </reaction>
</comment>
<dbReference type="STRING" id="299467.A0A443RZ30"/>
<comment type="catalytic activity">
    <reaction evidence="14">
        <text>acetylpyruvate + H2O = acetate + pyruvate + H(+)</text>
        <dbReference type="Rhea" id="RHEA:16097"/>
        <dbReference type="ChEBI" id="CHEBI:15360"/>
        <dbReference type="ChEBI" id="CHEBI:15361"/>
        <dbReference type="ChEBI" id="CHEBI:15377"/>
        <dbReference type="ChEBI" id="CHEBI:15378"/>
        <dbReference type="ChEBI" id="CHEBI:30089"/>
    </reaction>
</comment>
<evidence type="ECO:0000256" key="10">
    <source>
        <dbReference type="ARBA" id="ARBA00044980"/>
    </source>
</evidence>
<organism evidence="16 17">
    <name type="scientific">Leptotrombidium deliense</name>
    <dbReference type="NCBI Taxonomy" id="299467"/>
    <lineage>
        <taxon>Eukaryota</taxon>
        <taxon>Metazoa</taxon>
        <taxon>Ecdysozoa</taxon>
        <taxon>Arthropoda</taxon>
        <taxon>Chelicerata</taxon>
        <taxon>Arachnida</taxon>
        <taxon>Acari</taxon>
        <taxon>Acariformes</taxon>
        <taxon>Trombidiformes</taxon>
        <taxon>Prostigmata</taxon>
        <taxon>Anystina</taxon>
        <taxon>Parasitengona</taxon>
        <taxon>Trombiculoidea</taxon>
        <taxon>Trombiculidae</taxon>
        <taxon>Leptotrombidium</taxon>
    </lineage>
</organism>
<evidence type="ECO:0000313" key="16">
    <source>
        <dbReference type="EMBL" id="RWS20526.1"/>
    </source>
</evidence>
<comment type="catalytic activity">
    <reaction evidence="8">
        <text>oxaloacetate = enol-oxaloacetate</text>
        <dbReference type="Rhea" id="RHEA:16021"/>
        <dbReference type="ChEBI" id="CHEBI:16452"/>
        <dbReference type="ChEBI" id="CHEBI:17479"/>
        <dbReference type="EC" id="5.3.2.2"/>
    </reaction>
    <physiologicalReaction direction="right-to-left" evidence="8">
        <dbReference type="Rhea" id="RHEA:16023"/>
    </physiologicalReaction>
</comment>
<evidence type="ECO:0000256" key="9">
    <source>
        <dbReference type="ARBA" id="ARBA00044973"/>
    </source>
</evidence>
<keyword evidence="17" id="KW-1185">Reference proteome</keyword>
<gene>
    <name evidence="16" type="ORF">B4U80_07008</name>
</gene>
<dbReference type="InterPro" id="IPR011234">
    <property type="entry name" value="Fumarylacetoacetase-like_C"/>
</dbReference>
<evidence type="ECO:0000259" key="15">
    <source>
        <dbReference type="Pfam" id="PF01557"/>
    </source>
</evidence>
<protein>
    <recommendedName>
        <fullName evidence="10">Oxaloacetate tautomerase FAHD1, mitochondrial</fullName>
        <ecNumber evidence="5">3.7.1.5</ecNumber>
        <ecNumber evidence="2">4.1.1.112</ecNumber>
        <ecNumber evidence="9">5.3.2.2</ecNumber>
    </recommendedName>
    <alternativeName>
        <fullName evidence="7">Acylpyruvase FAHD1</fullName>
    </alternativeName>
    <alternativeName>
        <fullName evidence="6">Fumarylacetoacetate hydrolase domain-containing protein 1</fullName>
    </alternativeName>
    <alternativeName>
        <fullName evidence="4">Oxaloacetate decarboxylase</fullName>
    </alternativeName>
</protein>
<dbReference type="EC" id="3.7.1.5" evidence="5"/>
<dbReference type="InterPro" id="IPR036663">
    <property type="entry name" value="Fumarylacetoacetase_C_sf"/>
</dbReference>
<dbReference type="PANTHER" id="PTHR11820">
    <property type="entry name" value="ACYLPYRUVASE"/>
    <property type="match status" value="1"/>
</dbReference>
<dbReference type="Proteomes" id="UP000288716">
    <property type="component" value="Unassembled WGS sequence"/>
</dbReference>
<dbReference type="Pfam" id="PF01557">
    <property type="entry name" value="FAA_hydrolase"/>
    <property type="match status" value="1"/>
</dbReference>
<dbReference type="GO" id="GO:0019752">
    <property type="term" value="P:carboxylic acid metabolic process"/>
    <property type="evidence" value="ECO:0007669"/>
    <property type="project" value="UniProtKB-ARBA"/>
</dbReference>
<accession>A0A443RZ30</accession>
<reference evidence="16 17" key="1">
    <citation type="journal article" date="2018" name="Gigascience">
        <title>Genomes of trombidid mites reveal novel predicted allergens and laterally-transferred genes associated with secondary metabolism.</title>
        <authorList>
            <person name="Dong X."/>
            <person name="Chaisiri K."/>
            <person name="Xia D."/>
            <person name="Armstrong S.D."/>
            <person name="Fang Y."/>
            <person name="Donnelly M.J."/>
            <person name="Kadowaki T."/>
            <person name="McGarry J.W."/>
            <person name="Darby A.C."/>
            <person name="Makepeace B.L."/>
        </authorList>
    </citation>
    <scope>NUCLEOTIDE SEQUENCE [LARGE SCALE GENOMIC DNA]</scope>
    <source>
        <strain evidence="16">UoL-UT</strain>
    </source>
</reference>
<evidence type="ECO:0000256" key="3">
    <source>
        <dbReference type="ARBA" id="ARBA00022723"/>
    </source>
</evidence>
<dbReference type="EMBL" id="NCKV01017057">
    <property type="protein sequence ID" value="RWS20526.1"/>
    <property type="molecule type" value="Genomic_DNA"/>
</dbReference>
<dbReference type="OrthoDB" id="411064at2759"/>
<dbReference type="PANTHER" id="PTHR11820:SF7">
    <property type="entry name" value="ACYLPYRUVASE FAHD1, MITOCHONDRIAL"/>
    <property type="match status" value="1"/>
</dbReference>
<evidence type="ECO:0000256" key="6">
    <source>
        <dbReference type="ARBA" id="ARBA00042340"/>
    </source>
</evidence>
<evidence type="ECO:0000313" key="17">
    <source>
        <dbReference type="Proteomes" id="UP000288716"/>
    </source>
</evidence>
<dbReference type="SUPFAM" id="SSF56529">
    <property type="entry name" value="FAH"/>
    <property type="match status" value="1"/>
</dbReference>
<evidence type="ECO:0000256" key="2">
    <source>
        <dbReference type="ARBA" id="ARBA00012947"/>
    </source>
</evidence>
<evidence type="ECO:0000256" key="5">
    <source>
        <dbReference type="ARBA" id="ARBA00039040"/>
    </source>
</evidence>
<evidence type="ECO:0000256" key="14">
    <source>
        <dbReference type="ARBA" id="ARBA00048846"/>
    </source>
</evidence>
<sequence length="224" mass="24644">MRLVKFVEFSRKIVAVGRNYAAHVKEMKVKSESASKPVIFLKPATSYVTEGQQIKIPKGCSELHHEVELGVIIGRKGSEIDEKEAMDYIGGYTVALDMTARDWQTQAKSSGNPWDIAKGFDTSCPVGQFIPKEQVQDVNNLRLWCKVNGQIRQDGNTKDMILQIPSIISFVSNYFTLEAGDLILTGTPAGVGAVKHGDKIEAGIGDIVKIQFDVVSKEVKSDTK</sequence>
<comment type="similarity">
    <text evidence="1">Belongs to the FAH family.</text>
</comment>
<dbReference type="FunFam" id="3.90.850.10:FF:000003">
    <property type="entry name" value="Fumarylacetoacetate hydrolase domain-containing 1"/>
    <property type="match status" value="1"/>
</dbReference>
<dbReference type="EC" id="5.3.2.2" evidence="9"/>
<evidence type="ECO:0000256" key="8">
    <source>
        <dbReference type="ARBA" id="ARBA00044911"/>
    </source>
</evidence>
<dbReference type="GO" id="GO:0008948">
    <property type="term" value="F:oxaloacetate decarboxylase activity"/>
    <property type="evidence" value="ECO:0007669"/>
    <property type="project" value="UniProtKB-EC"/>
</dbReference>
<keyword evidence="3" id="KW-0479">Metal-binding</keyword>
<evidence type="ECO:0000256" key="13">
    <source>
        <dbReference type="ARBA" id="ARBA00047973"/>
    </source>
</evidence>
<feature type="domain" description="Fumarylacetoacetase-like C-terminal" evidence="15">
    <location>
        <begin position="12"/>
        <end position="214"/>
    </location>
</feature>
<dbReference type="GO" id="GO:0047621">
    <property type="term" value="F:acylpyruvate hydrolase activity"/>
    <property type="evidence" value="ECO:0007669"/>
    <property type="project" value="UniProtKB-EC"/>
</dbReference>
<dbReference type="GO" id="GO:0005739">
    <property type="term" value="C:mitochondrion"/>
    <property type="evidence" value="ECO:0007669"/>
    <property type="project" value="TreeGrafter"/>
</dbReference>
<evidence type="ECO:0000256" key="4">
    <source>
        <dbReference type="ARBA" id="ARBA00032305"/>
    </source>
</evidence>
<proteinExistence type="inferred from homology"/>
<name>A0A443RZ30_9ACAR</name>
<dbReference type="NCBIfam" id="NF007967">
    <property type="entry name" value="PRK10691.1"/>
    <property type="match status" value="1"/>
</dbReference>
<dbReference type="GO" id="GO:0046872">
    <property type="term" value="F:metal ion binding"/>
    <property type="evidence" value="ECO:0007669"/>
    <property type="project" value="UniProtKB-KW"/>
</dbReference>
<dbReference type="GO" id="GO:0050163">
    <property type="term" value="F:oxaloacetate tautomerase activity"/>
    <property type="evidence" value="ECO:0007669"/>
    <property type="project" value="UniProtKB-EC"/>
</dbReference>
<comment type="catalytic activity">
    <reaction evidence="12">
        <text>3-fumarylpyruvate + H2O = fumarate + pyruvate + H(+)</text>
        <dbReference type="Rhea" id="RHEA:26168"/>
        <dbReference type="ChEBI" id="CHEBI:15361"/>
        <dbReference type="ChEBI" id="CHEBI:15377"/>
        <dbReference type="ChEBI" id="CHEBI:15378"/>
        <dbReference type="ChEBI" id="CHEBI:16854"/>
        <dbReference type="ChEBI" id="CHEBI:29806"/>
    </reaction>
</comment>
<comment type="caution">
    <text evidence="16">The sequence shown here is derived from an EMBL/GenBank/DDBJ whole genome shotgun (WGS) entry which is preliminary data.</text>
</comment>
<evidence type="ECO:0000256" key="11">
    <source>
        <dbReference type="ARBA" id="ARBA00047858"/>
    </source>
</evidence>
<dbReference type="AlphaFoldDB" id="A0A443RZ30"/>
<dbReference type="Gene3D" id="3.90.850.10">
    <property type="entry name" value="Fumarylacetoacetase-like, C-terminal domain"/>
    <property type="match status" value="1"/>
</dbReference>
<evidence type="ECO:0000256" key="7">
    <source>
        <dbReference type="ARBA" id="ARBA00044830"/>
    </source>
</evidence>
<dbReference type="GO" id="GO:0018773">
    <property type="term" value="F:acetylpyruvate hydrolase activity"/>
    <property type="evidence" value="ECO:0007669"/>
    <property type="project" value="TreeGrafter"/>
</dbReference>
<evidence type="ECO:0000256" key="12">
    <source>
        <dbReference type="ARBA" id="ARBA00047963"/>
    </source>
</evidence>